<comment type="subcellular location">
    <subcellularLocation>
        <location evidence="2">Chromosome</location>
        <location evidence="2">Telomere</location>
    </subcellularLocation>
    <subcellularLocation>
        <location evidence="1">Nucleus</location>
    </subcellularLocation>
</comment>
<feature type="region of interest" description="Disordered" evidence="9">
    <location>
        <begin position="568"/>
        <end position="596"/>
    </location>
</feature>
<dbReference type="InterPro" id="IPR032042">
    <property type="entry name" value="POT1PC"/>
</dbReference>
<name>Q96UC3_NEUCS</name>
<keyword evidence="5" id="KW-0158">Chromosome</keyword>
<proteinExistence type="inferred from homology"/>
<gene>
    <name evidence="11" type="primary">3H10.040</name>
</gene>
<feature type="domain" description="Telomeric single stranded DNA binding POT1/Cdc13" evidence="10">
    <location>
        <begin position="77"/>
        <end position="222"/>
    </location>
</feature>
<protein>
    <recommendedName>
        <fullName evidence="4">Protection of telomeres protein 1</fullName>
    </recommendedName>
</protein>
<evidence type="ECO:0000259" key="10">
    <source>
        <dbReference type="SMART" id="SM00976"/>
    </source>
</evidence>
<dbReference type="VEuPathDB" id="FungiDB:NCU01248"/>
<evidence type="ECO:0000256" key="9">
    <source>
        <dbReference type="SAM" id="MobiDB-lite"/>
    </source>
</evidence>
<evidence type="ECO:0000256" key="1">
    <source>
        <dbReference type="ARBA" id="ARBA00004123"/>
    </source>
</evidence>
<evidence type="ECO:0000256" key="5">
    <source>
        <dbReference type="ARBA" id="ARBA00022454"/>
    </source>
</evidence>
<dbReference type="Gene3D" id="2.40.50.140">
    <property type="entry name" value="Nucleic acid-binding proteins"/>
    <property type="match status" value="2"/>
</dbReference>
<dbReference type="AlphaFoldDB" id="Q96UC3"/>
<evidence type="ECO:0000256" key="2">
    <source>
        <dbReference type="ARBA" id="ARBA00004574"/>
    </source>
</evidence>
<keyword evidence="6" id="KW-0779">Telomere</keyword>
<accession>Q96UC3</accession>
<keyword evidence="7" id="KW-0238">DNA-binding</keyword>
<reference evidence="11" key="2">
    <citation type="submission" date="2001-11" db="EMBL/GenBank/DDBJ databases">
        <authorList>
            <person name="German Neurospora genome project"/>
        </authorList>
    </citation>
    <scope>NUCLEOTIDE SEQUENCE</scope>
</reference>
<evidence type="ECO:0000256" key="8">
    <source>
        <dbReference type="ARBA" id="ARBA00023242"/>
    </source>
</evidence>
<keyword evidence="8" id="KW-0539">Nucleus</keyword>
<dbReference type="PANTHER" id="PTHR14513:SF0">
    <property type="entry name" value="PROTECTION OF TELOMERES PROTEIN 1"/>
    <property type="match status" value="1"/>
</dbReference>
<reference evidence="11" key="1">
    <citation type="submission" date="2001-02" db="EMBL/GenBank/DDBJ databases">
        <authorList>
            <person name="Schulte U."/>
            <person name="Aign V."/>
            <person name="Hoheisel J."/>
            <person name="Brandt P."/>
            <person name="Fartmann B."/>
            <person name="Holland R."/>
            <person name="Nyakatura G."/>
            <person name="Mewes H.W."/>
            <person name="Mannhaupt G."/>
        </authorList>
    </citation>
    <scope>NUCLEOTIDE SEQUENCE</scope>
</reference>
<dbReference type="FunFam" id="2.40.50.140:FF:000303">
    <property type="entry name" value="Protection of telomeres protein 1"/>
    <property type="match status" value="1"/>
</dbReference>
<dbReference type="Pfam" id="PF16686">
    <property type="entry name" value="POT1PC"/>
    <property type="match status" value="1"/>
</dbReference>
<dbReference type="SMART" id="SM00976">
    <property type="entry name" value="Telo_bind"/>
    <property type="match status" value="1"/>
</dbReference>
<sequence>MTILALQGLLKAQRFKSDGLARRAAKTLALHMRSRKLGDWAGAISAFKTLPKLPYNGWKPAAKAKPPLFPSTLTPLRAILDDDGDAQPGSMVNVIGVLKDCRAPVATHGSDWKCTLTISDLSIEDESAGVELVIFRPEARMPEVGAGDVLVVLSAKVQRFKSNPKSLITSKITTVCVYKAATIPVYPASAQVALLPPKQGESHKLLKEEHHQYVSYLYNVIDKYDVPDEAEYQQRVKVSLNVKDKFSLLKDVTDGNFYDLIGQVAKDPYTDEMGRITLYLSDYTENDLFFHYTWEGVRDLASAARPADAYPEDNNPEAAQQHPWVGPYGKRTIQISCYDAHADFIREAGVSAGMWLSLRNVQVKFGRNGAHLEGFLREERNASARKVNVEILDIVAPHPSVTKAKVDSRLKEAVRRWRDYSREKKTQILAVKAAQEAGAKRKFARAGSSDEVLLDGQPPSKKFRAKERRKLRRAELEKKAVEEQEKVALGLNELVTCEAHPKPVSTLASILEPVMYETMVNGQPVKIPLPFTNTKYNACVRVVDFHPCNLEDFACGRKWSEFDILSDNDHDDDDDESDQDSLNSTMDASNDEDQDKGRTWEWRFALLLEDASTPSLPATVAAMDKDKSTRKCDRDPKTRARLWVTVDNTEAQCLTGLDAVNLRRDPHTLATLRERMFTLWGNLEELKADKARAAVKKREERDEGKGEDEDINGNGRITKKRKGKKATEVVQLENLKPPLEDSDGEQQQQQQQQHQQNQGEEELSNKPFSCCLKQYGVRVSEDDDGLPKTDGAAGGWVRVFGMFGTKICV</sequence>
<organism evidence="11">
    <name type="scientific">Neurospora crassa</name>
    <dbReference type="NCBI Taxonomy" id="5141"/>
    <lineage>
        <taxon>Eukaryota</taxon>
        <taxon>Fungi</taxon>
        <taxon>Dikarya</taxon>
        <taxon>Ascomycota</taxon>
        <taxon>Pezizomycotina</taxon>
        <taxon>Sordariomycetes</taxon>
        <taxon>Sordariomycetidae</taxon>
        <taxon>Sordariales</taxon>
        <taxon>Sordariaceae</taxon>
        <taxon>Neurospora</taxon>
    </lineage>
</organism>
<dbReference type="GO" id="GO:0010521">
    <property type="term" value="F:telomerase inhibitor activity"/>
    <property type="evidence" value="ECO:0007669"/>
    <property type="project" value="TreeGrafter"/>
</dbReference>
<dbReference type="GO" id="GO:0032210">
    <property type="term" value="P:regulation of telomere maintenance via telomerase"/>
    <property type="evidence" value="ECO:0007669"/>
    <property type="project" value="TreeGrafter"/>
</dbReference>
<dbReference type="SUPFAM" id="SSF50249">
    <property type="entry name" value="Nucleic acid-binding proteins"/>
    <property type="match status" value="2"/>
</dbReference>
<dbReference type="GO" id="GO:0016233">
    <property type="term" value="P:telomere capping"/>
    <property type="evidence" value="ECO:0007669"/>
    <property type="project" value="TreeGrafter"/>
</dbReference>
<dbReference type="CDD" id="cd04497">
    <property type="entry name" value="hPOT1_OB1_like"/>
    <property type="match status" value="1"/>
</dbReference>
<dbReference type="GO" id="GO:0098505">
    <property type="term" value="F:G-rich strand telomeric DNA binding"/>
    <property type="evidence" value="ECO:0007669"/>
    <property type="project" value="TreeGrafter"/>
</dbReference>
<dbReference type="GO" id="GO:0000783">
    <property type="term" value="C:nuclear telomere cap complex"/>
    <property type="evidence" value="ECO:0007669"/>
    <property type="project" value="TreeGrafter"/>
</dbReference>
<evidence type="ECO:0000256" key="7">
    <source>
        <dbReference type="ARBA" id="ARBA00023125"/>
    </source>
</evidence>
<feature type="compositionally biased region" description="Acidic residues" evidence="9">
    <location>
        <begin position="568"/>
        <end position="579"/>
    </location>
</feature>
<evidence type="ECO:0000313" key="11">
    <source>
        <dbReference type="EMBL" id="CAD11392.1"/>
    </source>
</evidence>
<dbReference type="PANTHER" id="PTHR14513">
    <property type="entry name" value="PROTECTION OF TELOMERES 1"/>
    <property type="match status" value="1"/>
</dbReference>
<feature type="region of interest" description="Disordered" evidence="9">
    <location>
        <begin position="693"/>
        <end position="765"/>
    </location>
</feature>
<evidence type="ECO:0000256" key="6">
    <source>
        <dbReference type="ARBA" id="ARBA00022895"/>
    </source>
</evidence>
<comment type="similarity">
    <text evidence="3">Belongs to the telombin family.</text>
</comment>
<dbReference type="InterPro" id="IPR011564">
    <property type="entry name" value="Telomer_end-bd_POT1/Cdc13"/>
</dbReference>
<dbReference type="InterPro" id="IPR028389">
    <property type="entry name" value="POT1"/>
</dbReference>
<feature type="compositionally biased region" description="Low complexity" evidence="9">
    <location>
        <begin position="746"/>
        <end position="758"/>
    </location>
</feature>
<dbReference type="Pfam" id="PF02765">
    <property type="entry name" value="POT1"/>
    <property type="match status" value="1"/>
</dbReference>
<dbReference type="EMBL" id="AL513442">
    <property type="protein sequence ID" value="CAD11392.1"/>
    <property type="molecule type" value="Genomic_DNA"/>
</dbReference>
<evidence type="ECO:0000256" key="4">
    <source>
        <dbReference type="ARBA" id="ARBA00015253"/>
    </source>
</evidence>
<dbReference type="FunFam" id="2.40.50.140:FF:000569">
    <property type="entry name" value="WGS project CABT00000000 data, contig 2.17"/>
    <property type="match status" value="1"/>
</dbReference>
<dbReference type="InterPro" id="IPR012340">
    <property type="entry name" value="NA-bd_OB-fold"/>
</dbReference>
<feature type="compositionally biased region" description="Basic and acidic residues" evidence="9">
    <location>
        <begin position="693"/>
        <end position="704"/>
    </location>
</feature>
<evidence type="ECO:0000256" key="3">
    <source>
        <dbReference type="ARBA" id="ARBA00008442"/>
    </source>
</evidence>